<accession>C5L6D5</accession>
<dbReference type="InParanoid" id="C5L6D5"/>
<dbReference type="OMA" id="ATIVCEM"/>
<protein>
    <recommendedName>
        <fullName evidence="3">RING-type domain-containing protein</fullName>
    </recommendedName>
</protein>
<keyword evidence="1" id="KW-0479">Metal-binding</keyword>
<evidence type="ECO:0000313" key="4">
    <source>
        <dbReference type="EMBL" id="EER07762.1"/>
    </source>
</evidence>
<dbReference type="Proteomes" id="UP000007800">
    <property type="component" value="Unassembled WGS sequence"/>
</dbReference>
<dbReference type="SUPFAM" id="SSF57850">
    <property type="entry name" value="RING/U-box"/>
    <property type="match status" value="1"/>
</dbReference>
<keyword evidence="1" id="KW-0862">Zinc</keyword>
<dbReference type="InterPro" id="IPR001841">
    <property type="entry name" value="Znf_RING"/>
</dbReference>
<dbReference type="PROSITE" id="PS50089">
    <property type="entry name" value="ZF_RING_2"/>
    <property type="match status" value="1"/>
</dbReference>
<dbReference type="OrthoDB" id="1711136at2759"/>
<name>C5L6D5_PERM5</name>
<gene>
    <name evidence="4" type="ORF">Pmar_PMAR029053</name>
</gene>
<dbReference type="GeneID" id="9042711"/>
<dbReference type="InterPro" id="IPR013083">
    <property type="entry name" value="Znf_RING/FYVE/PHD"/>
</dbReference>
<sequence length="271" mass="29148">MVMKFATIVCEMRVIPHGNDCEITRATEHTSSRSHNQCIALPASNSPTQTCQEKESAAVAALEKNATERCDEVCSLERLSSRLLLSNSYCFCFLDAHHDGLWSARSVRETAKEPSRGEDGDVSDDVSIAKEASTDEKVAHLCEICMHGFATVVFVPCGHGGLCEGCAKDLVITTTRCYMCREGIEMLGLIRRAGGDEVLHPIPPSQLHRSEGRSDGSGTSSRGSTDRGLIEEALPRMEDAESPVSMSAPSVAIANGIATFSMSLAIEPITV</sequence>
<keyword evidence="1" id="KW-0863">Zinc-finger</keyword>
<dbReference type="EMBL" id="GG679756">
    <property type="protein sequence ID" value="EER07762.1"/>
    <property type="molecule type" value="Genomic_DNA"/>
</dbReference>
<dbReference type="RefSeq" id="XP_002775946.1">
    <property type="nucleotide sequence ID" value="XM_002775900.1"/>
</dbReference>
<feature type="region of interest" description="Disordered" evidence="2">
    <location>
        <begin position="200"/>
        <end position="227"/>
    </location>
</feature>
<reference evidence="4 5" key="1">
    <citation type="submission" date="2008-07" db="EMBL/GenBank/DDBJ databases">
        <authorList>
            <person name="El-Sayed N."/>
            <person name="Caler E."/>
            <person name="Inman J."/>
            <person name="Amedeo P."/>
            <person name="Hass B."/>
            <person name="Wortman J."/>
        </authorList>
    </citation>
    <scope>NUCLEOTIDE SEQUENCE [LARGE SCALE GENOMIC DNA]</scope>
    <source>
        <strain evidence="5">ATCC 50983 / TXsc</strain>
    </source>
</reference>
<evidence type="ECO:0000313" key="5">
    <source>
        <dbReference type="Proteomes" id="UP000007800"/>
    </source>
</evidence>
<dbReference type="Gene3D" id="3.30.40.10">
    <property type="entry name" value="Zinc/RING finger domain, C3HC4 (zinc finger)"/>
    <property type="match status" value="1"/>
</dbReference>
<evidence type="ECO:0000256" key="1">
    <source>
        <dbReference type="PROSITE-ProRule" id="PRU00175"/>
    </source>
</evidence>
<keyword evidence="5" id="KW-1185">Reference proteome</keyword>
<dbReference type="GO" id="GO:0008270">
    <property type="term" value="F:zinc ion binding"/>
    <property type="evidence" value="ECO:0007669"/>
    <property type="project" value="UniProtKB-KW"/>
</dbReference>
<proteinExistence type="predicted"/>
<organism evidence="5">
    <name type="scientific">Perkinsus marinus (strain ATCC 50983 / TXsc)</name>
    <dbReference type="NCBI Taxonomy" id="423536"/>
    <lineage>
        <taxon>Eukaryota</taxon>
        <taxon>Sar</taxon>
        <taxon>Alveolata</taxon>
        <taxon>Perkinsozoa</taxon>
        <taxon>Perkinsea</taxon>
        <taxon>Perkinsida</taxon>
        <taxon>Perkinsidae</taxon>
        <taxon>Perkinsus</taxon>
    </lineage>
</organism>
<evidence type="ECO:0000259" key="3">
    <source>
        <dbReference type="PROSITE" id="PS50089"/>
    </source>
</evidence>
<dbReference type="SMART" id="SM00184">
    <property type="entry name" value="RING"/>
    <property type="match status" value="1"/>
</dbReference>
<feature type="domain" description="RING-type" evidence="3">
    <location>
        <begin position="142"/>
        <end position="181"/>
    </location>
</feature>
<dbReference type="Pfam" id="PF13920">
    <property type="entry name" value="zf-C3HC4_3"/>
    <property type="match status" value="1"/>
</dbReference>
<evidence type="ECO:0000256" key="2">
    <source>
        <dbReference type="SAM" id="MobiDB-lite"/>
    </source>
</evidence>
<dbReference type="AlphaFoldDB" id="C5L6D5"/>